<reference evidence="2" key="2">
    <citation type="submission" date="2012-05" db="EMBL/GenBank/DDBJ databases">
        <title>The Genome Annotation of Fusarium oxysporum PHW808.</title>
        <authorList>
            <consortium name="The Broad Institute Genomics Platform"/>
            <person name="Ma L.-J."/>
            <person name="Corby-Kistler H."/>
            <person name="Broz K."/>
            <person name="Gale L.R."/>
            <person name="Jonkers W."/>
            <person name="O'Donnell K."/>
            <person name="Ploetz R."/>
            <person name="Steinberg C."/>
            <person name="Schwartz D.C."/>
            <person name="VanEtten H."/>
            <person name="Zhou S."/>
            <person name="Young S.K."/>
            <person name="Zeng Q."/>
            <person name="Gargeya S."/>
            <person name="Fitzgerald M."/>
            <person name="Abouelleil A."/>
            <person name="Alvarado L."/>
            <person name="Chapman S.B."/>
            <person name="Gainer-Dewar J."/>
            <person name="Goldberg J."/>
            <person name="Griggs A."/>
            <person name="Gujja S."/>
            <person name="Hansen M."/>
            <person name="Howarth C."/>
            <person name="Imamovic A."/>
            <person name="Ireland A."/>
            <person name="Larimer J."/>
            <person name="McCowan C."/>
            <person name="Murphy C."/>
            <person name="Pearson M."/>
            <person name="Poon T.W."/>
            <person name="Priest M."/>
            <person name="Roberts A."/>
            <person name="Saif S."/>
            <person name="Shea T."/>
            <person name="Sykes S."/>
            <person name="Wortman J."/>
            <person name="Nusbaum C."/>
            <person name="Birren B."/>
        </authorList>
    </citation>
    <scope>NUCLEOTIDE SEQUENCE</scope>
    <source>
        <strain evidence="2">54008</strain>
    </source>
</reference>
<dbReference type="EMBL" id="JH659049">
    <property type="protein sequence ID" value="EXL66298.1"/>
    <property type="molecule type" value="Genomic_DNA"/>
</dbReference>
<name>X0GSK5_FUSOX</name>
<accession>X0GSK5</accession>
<protein>
    <submittedName>
        <fullName evidence="2">Uncharacterized protein</fullName>
    </submittedName>
</protein>
<dbReference type="OrthoDB" id="5100981at2759"/>
<dbReference type="AlphaFoldDB" id="X0GSK5"/>
<evidence type="ECO:0000256" key="1">
    <source>
        <dbReference type="SAM" id="MobiDB-lite"/>
    </source>
</evidence>
<dbReference type="HOGENOM" id="CLU_2306300_0_0_1"/>
<sequence>MPSIPVVGIGQVGEDSDAHSIEQNPYGDEEPVCLHFHCTEDPEAQTEPQIPEIYAEQEASLPDGDTWSDVEYATEKFIQQLLVGIYGCRISKHREDLLKY</sequence>
<gene>
    <name evidence="2" type="ORF">FOPG_17520</name>
</gene>
<proteinExistence type="predicted"/>
<dbReference type="Proteomes" id="UP000030676">
    <property type="component" value="Unassembled WGS sequence"/>
</dbReference>
<evidence type="ECO:0000313" key="2">
    <source>
        <dbReference type="EMBL" id="EXL66298.1"/>
    </source>
</evidence>
<reference evidence="2" key="1">
    <citation type="submission" date="2011-11" db="EMBL/GenBank/DDBJ databases">
        <title>The Genome Sequence of Fusarium oxysporum PHW808.</title>
        <authorList>
            <consortium name="The Broad Institute Genome Sequencing Platform"/>
            <person name="Ma L.-J."/>
            <person name="Gale L.R."/>
            <person name="Schwartz D.C."/>
            <person name="Zhou S."/>
            <person name="Corby-Kistler H."/>
            <person name="Young S.K."/>
            <person name="Zeng Q."/>
            <person name="Gargeya S."/>
            <person name="Fitzgerald M."/>
            <person name="Haas B."/>
            <person name="Abouelleil A."/>
            <person name="Alvarado L."/>
            <person name="Arachchi H.M."/>
            <person name="Berlin A."/>
            <person name="Brown A."/>
            <person name="Chapman S.B."/>
            <person name="Chen Z."/>
            <person name="Dunbar C."/>
            <person name="Freedman E."/>
            <person name="Gearin G."/>
            <person name="Goldberg J."/>
            <person name="Griggs A."/>
            <person name="Gujja S."/>
            <person name="Heiman D."/>
            <person name="Howarth C."/>
            <person name="Larson L."/>
            <person name="Lui A."/>
            <person name="MacDonald P.J.P."/>
            <person name="Montmayeur A."/>
            <person name="Murphy C."/>
            <person name="Neiman D."/>
            <person name="Pearson M."/>
            <person name="Priest M."/>
            <person name="Roberts A."/>
            <person name="Saif S."/>
            <person name="Shea T."/>
            <person name="Shenoy N."/>
            <person name="Sisk P."/>
            <person name="Stolte C."/>
            <person name="Sykes S."/>
            <person name="Wortman J."/>
            <person name="Nusbaum C."/>
            <person name="Birren B."/>
        </authorList>
    </citation>
    <scope>NUCLEOTIDE SEQUENCE [LARGE SCALE GENOMIC DNA]</scope>
    <source>
        <strain evidence="2">54008</strain>
    </source>
</reference>
<feature type="region of interest" description="Disordered" evidence="1">
    <location>
        <begin position="1"/>
        <end position="20"/>
    </location>
</feature>
<organism evidence="2">
    <name type="scientific">Fusarium oxysporum f. sp. conglutinans race 2 54008</name>
    <dbReference type="NCBI Taxonomy" id="1089457"/>
    <lineage>
        <taxon>Eukaryota</taxon>
        <taxon>Fungi</taxon>
        <taxon>Dikarya</taxon>
        <taxon>Ascomycota</taxon>
        <taxon>Pezizomycotina</taxon>
        <taxon>Sordariomycetes</taxon>
        <taxon>Hypocreomycetidae</taxon>
        <taxon>Hypocreales</taxon>
        <taxon>Nectriaceae</taxon>
        <taxon>Fusarium</taxon>
        <taxon>Fusarium oxysporum species complex</taxon>
    </lineage>
</organism>